<sequence>MAILPEVPYIRVRVLTSGVQSVEYDDPHDAQEGVKKDIPHNKMSVYIESQTNQKFGFEYWIDSKKKNSALRDPDTCFGFYATIDGRGTSSVVVCNKDGFKPQRWTHQLTGDRLRTNGDLRLRPFLFADFKPRDDSTYAPPKVVSQLGELVVQVWRVHKSITVSPPTGAVPARQVNAHESQLKGKTVSHTTEFGAPQISSDRETFYKLEYIDPISKPLAEFHFKYRSREILEQMMILSPVPHRMSTKNLDVIPRTKNPLPRAPIPAPLEKKPVVAGRDVAKAFGSSTTKKHKAATEMTIPPRFTMMNSVITGRLFSEVVSGTFSSRSAPQQAFGHVAPTATTGPMITSTSDAVPATSATAREEVTYSVTPALGSISQVASSSFPKARPAMPVETPAKAIFRPDVKSLASTEPRAAPETPAKSSTSSTPSTPVARVARAAPEPAVTPFTRVLIEINKNLSLLRDIAKGFSTVDVVEVRDQLLQVENEIRAEVGAQVEPEQVKPENLLKRERVVEKDDDLEFVLERPVKRRHIFTEADEIIDLTAN</sequence>
<proteinExistence type="predicted"/>
<dbReference type="InterPro" id="IPR057678">
    <property type="entry name" value="DUF7918"/>
</dbReference>
<evidence type="ECO:0000256" key="1">
    <source>
        <dbReference type="SAM" id="MobiDB-lite"/>
    </source>
</evidence>
<dbReference type="PANTHER" id="PTHR36223:SF1">
    <property type="entry name" value="TRANSCRIPTION ELONGATION FACTOR EAF N-TERMINAL DOMAIN-CONTAINING PROTEIN"/>
    <property type="match status" value="1"/>
</dbReference>
<dbReference type="Proteomes" id="UP000672032">
    <property type="component" value="Chromosome 2"/>
</dbReference>
<feature type="domain" description="DUF7918" evidence="2">
    <location>
        <begin position="10"/>
        <end position="236"/>
    </location>
</feature>
<feature type="region of interest" description="Disordered" evidence="1">
    <location>
        <begin position="400"/>
        <end position="436"/>
    </location>
</feature>
<organism evidence="3 4">
    <name type="scientific">Monilinia vaccinii-corymbosi</name>
    <dbReference type="NCBI Taxonomy" id="61207"/>
    <lineage>
        <taxon>Eukaryota</taxon>
        <taxon>Fungi</taxon>
        <taxon>Dikarya</taxon>
        <taxon>Ascomycota</taxon>
        <taxon>Pezizomycotina</taxon>
        <taxon>Leotiomycetes</taxon>
        <taxon>Helotiales</taxon>
        <taxon>Sclerotiniaceae</taxon>
        <taxon>Monilinia</taxon>
    </lineage>
</organism>
<dbReference type="Pfam" id="PF25534">
    <property type="entry name" value="DUF7918"/>
    <property type="match status" value="1"/>
</dbReference>
<dbReference type="OrthoDB" id="3364132at2759"/>
<evidence type="ECO:0000313" key="4">
    <source>
        <dbReference type="Proteomes" id="UP000672032"/>
    </source>
</evidence>
<accession>A0A8A3P0W2</accession>
<evidence type="ECO:0000313" key="3">
    <source>
        <dbReference type="EMBL" id="QSZ31535.1"/>
    </source>
</evidence>
<dbReference type="AlphaFoldDB" id="A0A8A3P0W2"/>
<feature type="compositionally biased region" description="Low complexity" evidence="1">
    <location>
        <begin position="414"/>
        <end position="436"/>
    </location>
</feature>
<keyword evidence="4" id="KW-1185">Reference proteome</keyword>
<dbReference type="EMBL" id="CP063406">
    <property type="protein sequence ID" value="QSZ31535.1"/>
    <property type="molecule type" value="Genomic_DNA"/>
</dbReference>
<evidence type="ECO:0000259" key="2">
    <source>
        <dbReference type="Pfam" id="PF25534"/>
    </source>
</evidence>
<gene>
    <name evidence="3" type="ORF">DSL72_001102</name>
</gene>
<protein>
    <recommendedName>
        <fullName evidence="2">DUF7918 domain-containing protein</fullName>
    </recommendedName>
</protein>
<dbReference type="PANTHER" id="PTHR36223">
    <property type="entry name" value="BETA-LACTAMASE-TYPE TRANSPEPTIDASE FOLD DOMAIN CONTAINING PROTEIN"/>
    <property type="match status" value="1"/>
</dbReference>
<name>A0A8A3P0W2_9HELO</name>
<reference evidence="3" key="1">
    <citation type="submission" date="2020-10" db="EMBL/GenBank/DDBJ databases">
        <title>Genome Sequence of Monilinia vaccinii-corymbosi Sheds Light on Mummy Berry Disease Infection of Blueberry and Mating Type.</title>
        <authorList>
            <person name="Yow A.G."/>
            <person name="Zhang Y."/>
            <person name="Bansal K."/>
            <person name="Eacker S.M."/>
            <person name="Sullivan S."/>
            <person name="Liachko I."/>
            <person name="Cubeta M.A."/>
            <person name="Rollins J.A."/>
            <person name="Ashrafi H."/>
        </authorList>
    </citation>
    <scope>NUCLEOTIDE SEQUENCE</scope>
    <source>
        <strain evidence="3">RL-1</strain>
    </source>
</reference>